<dbReference type="HOGENOM" id="CLU_039264_1_0_10"/>
<dbReference type="RefSeq" id="WP_021645225.1">
    <property type="nucleotide sequence ID" value="NZ_KE993099.1"/>
</dbReference>
<accession>U2E4J4</accession>
<gene>
    <name evidence="2" type="ORF">HMPREF1981_00123</name>
</gene>
<evidence type="ECO:0008006" key="4">
    <source>
        <dbReference type="Google" id="ProtNLM"/>
    </source>
</evidence>
<sequence length="478" mass="53631">MSEQIMPFDGNGQPDFLSVINAEAEKVEPTNKVPPSPPDKQLPSLVLPEPLPTLSEKPQREQHLKALTFTEPTLPVDWLSQSVQNYIQTVTESYGCPQDFVVAICLITAGIAAGKKVVLTTNPYTNYPCDFVCLVGKPSRNKTGPLKEVTSPLREYDKTNFAKYSEDKAAYDQNKQEDRNFSGEQPIFHQRVAGDSSPESRNALLAQGDMIIIVADELKSFVDSFGRYAKGGNGSGTEVSQLLSTWSNVSFTINRKSEDTKLVDDPTMSIIGGIQPGPLGKTFGTDSLMDSGFTQRFLFVYPDKAEFIKRLDRKRMTQEMRDSWNDIIGRLFGMEPLTLHLSHEAERLYADYADDNDMKADAEEDDHIGGMRQKMNIHVLRLAIMSHLLSDHWNEPVITGNGMEYAIRVADYFTQIHVERIYPLLMGNARQAIKRLTKELVITEIGQTFDIQNKSALAEALNFDRAKLTNILNGKLRK</sequence>
<organism evidence="2 3">
    <name type="scientific">Bacteroides pyogenes F0041</name>
    <dbReference type="NCBI Taxonomy" id="1321819"/>
    <lineage>
        <taxon>Bacteria</taxon>
        <taxon>Pseudomonadati</taxon>
        <taxon>Bacteroidota</taxon>
        <taxon>Bacteroidia</taxon>
        <taxon>Bacteroidales</taxon>
        <taxon>Bacteroidaceae</taxon>
        <taxon>Bacteroides</taxon>
    </lineage>
</organism>
<evidence type="ECO:0000313" key="3">
    <source>
        <dbReference type="Proteomes" id="UP000016496"/>
    </source>
</evidence>
<dbReference type="InterPro" id="IPR025048">
    <property type="entry name" value="DUF3987"/>
</dbReference>
<reference evidence="2 3" key="1">
    <citation type="submission" date="2013-08" db="EMBL/GenBank/DDBJ databases">
        <authorList>
            <person name="Weinstock G."/>
            <person name="Sodergren E."/>
            <person name="Wylie T."/>
            <person name="Fulton L."/>
            <person name="Fulton R."/>
            <person name="Fronick C."/>
            <person name="O'Laughlin M."/>
            <person name="Godfrey J."/>
            <person name="Miner T."/>
            <person name="Herter B."/>
            <person name="Appelbaum E."/>
            <person name="Cordes M."/>
            <person name="Lek S."/>
            <person name="Wollam A."/>
            <person name="Pepin K.H."/>
            <person name="Palsikar V.B."/>
            <person name="Mitreva M."/>
            <person name="Wilson R.K."/>
        </authorList>
    </citation>
    <scope>NUCLEOTIDE SEQUENCE [LARGE SCALE GENOMIC DNA]</scope>
    <source>
        <strain evidence="2 3">F0041</strain>
    </source>
</reference>
<name>U2E4J4_9BACE</name>
<evidence type="ECO:0000313" key="2">
    <source>
        <dbReference type="EMBL" id="ERI89107.1"/>
    </source>
</evidence>
<feature type="region of interest" description="Disordered" evidence="1">
    <location>
        <begin position="21"/>
        <end position="58"/>
    </location>
</feature>
<protein>
    <recommendedName>
        <fullName evidence="4">DUF3987 domain-containing protein</fullName>
    </recommendedName>
</protein>
<dbReference type="OrthoDB" id="2781056at2"/>
<dbReference type="AlphaFoldDB" id="U2E4J4"/>
<proteinExistence type="predicted"/>
<dbReference type="PATRIC" id="fig|1321819.3.peg.118"/>
<dbReference type="EMBL" id="AWSV01000009">
    <property type="protein sequence ID" value="ERI89107.1"/>
    <property type="molecule type" value="Genomic_DNA"/>
</dbReference>
<dbReference type="Pfam" id="PF13148">
    <property type="entry name" value="DUF3987"/>
    <property type="match status" value="2"/>
</dbReference>
<dbReference type="Proteomes" id="UP000016496">
    <property type="component" value="Unassembled WGS sequence"/>
</dbReference>
<evidence type="ECO:0000256" key="1">
    <source>
        <dbReference type="SAM" id="MobiDB-lite"/>
    </source>
</evidence>
<comment type="caution">
    <text evidence="2">The sequence shown here is derived from an EMBL/GenBank/DDBJ whole genome shotgun (WGS) entry which is preliminary data.</text>
</comment>